<sequence>MKYAIYLNTALPIRSEASEASEMVTQLLFGDTCEILEESGSFVKIKNSGDDYQGWADSKSLTEVDQETYKKIINHPVFRTCVPIADIFCMTDKTIYRLSAGSLLPLYSPERSNFEIGGKVFQIHPTFVTYLPESNKNNIIESAMLFLNTPYLWGGKNILGIDCSGFVQTVYAMNGFTLPRDAGMQALEGLKVETLEETQPNDLLFFEKEGRITHVGIYLGNNKIIHASGKVKIERVDKQGIYNEESDKYTHSLSTIKRV</sequence>
<organism evidence="6 7">
    <name type="scientific">Dysgonomonas alginatilytica</name>
    <dbReference type="NCBI Taxonomy" id="1605892"/>
    <lineage>
        <taxon>Bacteria</taxon>
        <taxon>Pseudomonadati</taxon>
        <taxon>Bacteroidota</taxon>
        <taxon>Bacteroidia</taxon>
        <taxon>Bacteroidales</taxon>
        <taxon>Dysgonomonadaceae</taxon>
        <taxon>Dysgonomonas</taxon>
    </lineage>
</organism>
<dbReference type="InterPro" id="IPR038765">
    <property type="entry name" value="Papain-like_cys_pep_sf"/>
</dbReference>
<evidence type="ECO:0000313" key="7">
    <source>
        <dbReference type="Proteomes" id="UP000247973"/>
    </source>
</evidence>
<dbReference type="GO" id="GO:0008234">
    <property type="term" value="F:cysteine-type peptidase activity"/>
    <property type="evidence" value="ECO:0007669"/>
    <property type="project" value="UniProtKB-KW"/>
</dbReference>
<dbReference type="PROSITE" id="PS51935">
    <property type="entry name" value="NLPC_P60"/>
    <property type="match status" value="1"/>
</dbReference>
<keyword evidence="4" id="KW-0788">Thiol protease</keyword>
<reference evidence="6 7" key="1">
    <citation type="submission" date="2018-03" db="EMBL/GenBank/DDBJ databases">
        <title>Genomic Encyclopedia of Archaeal and Bacterial Type Strains, Phase II (KMG-II): from individual species to whole genera.</title>
        <authorList>
            <person name="Goeker M."/>
        </authorList>
    </citation>
    <scope>NUCLEOTIDE SEQUENCE [LARGE SCALE GENOMIC DNA]</scope>
    <source>
        <strain evidence="6 7">DSM 100214</strain>
    </source>
</reference>
<proteinExistence type="inferred from homology"/>
<gene>
    <name evidence="6" type="ORF">CLV62_10182</name>
</gene>
<dbReference type="GO" id="GO:0006508">
    <property type="term" value="P:proteolysis"/>
    <property type="evidence" value="ECO:0007669"/>
    <property type="project" value="UniProtKB-KW"/>
</dbReference>
<dbReference type="Gene3D" id="2.30.30.40">
    <property type="entry name" value="SH3 Domains"/>
    <property type="match status" value="1"/>
</dbReference>
<dbReference type="Pfam" id="PF00877">
    <property type="entry name" value="NLPC_P60"/>
    <property type="match status" value="1"/>
</dbReference>
<dbReference type="PANTHER" id="PTHR47053">
    <property type="entry name" value="MUREIN DD-ENDOPEPTIDASE MEPH-RELATED"/>
    <property type="match status" value="1"/>
</dbReference>
<accession>A0A2V3PW48</accession>
<evidence type="ECO:0000313" key="6">
    <source>
        <dbReference type="EMBL" id="PXV68818.1"/>
    </source>
</evidence>
<protein>
    <submittedName>
        <fullName evidence="6">Cell wall-associated NlpC family hydrolase</fullName>
    </submittedName>
</protein>
<keyword evidence="7" id="KW-1185">Reference proteome</keyword>
<dbReference type="InterPro" id="IPR000064">
    <property type="entry name" value="NLP_P60_dom"/>
</dbReference>
<evidence type="ECO:0000259" key="5">
    <source>
        <dbReference type="PROSITE" id="PS51935"/>
    </source>
</evidence>
<comment type="similarity">
    <text evidence="1">Belongs to the peptidase C40 family.</text>
</comment>
<dbReference type="InterPro" id="IPR041382">
    <property type="entry name" value="SH3_16"/>
</dbReference>
<dbReference type="Gene3D" id="3.90.1720.10">
    <property type="entry name" value="endopeptidase domain like (from Nostoc punctiforme)"/>
    <property type="match status" value="1"/>
</dbReference>
<keyword evidence="2" id="KW-0645">Protease</keyword>
<evidence type="ECO:0000256" key="4">
    <source>
        <dbReference type="ARBA" id="ARBA00022807"/>
    </source>
</evidence>
<dbReference type="SUPFAM" id="SSF54001">
    <property type="entry name" value="Cysteine proteinases"/>
    <property type="match status" value="1"/>
</dbReference>
<dbReference type="Pfam" id="PF18348">
    <property type="entry name" value="SH3_16"/>
    <property type="match status" value="1"/>
</dbReference>
<evidence type="ECO:0000256" key="1">
    <source>
        <dbReference type="ARBA" id="ARBA00007074"/>
    </source>
</evidence>
<dbReference type="InterPro" id="IPR051202">
    <property type="entry name" value="Peptidase_C40"/>
</dbReference>
<dbReference type="AlphaFoldDB" id="A0A2V3PW48"/>
<dbReference type="Proteomes" id="UP000247973">
    <property type="component" value="Unassembled WGS sequence"/>
</dbReference>
<evidence type="ECO:0000256" key="3">
    <source>
        <dbReference type="ARBA" id="ARBA00022801"/>
    </source>
</evidence>
<keyword evidence="3 6" id="KW-0378">Hydrolase</keyword>
<dbReference type="OrthoDB" id="9813368at2"/>
<dbReference type="EMBL" id="QICL01000001">
    <property type="protein sequence ID" value="PXV68818.1"/>
    <property type="molecule type" value="Genomic_DNA"/>
</dbReference>
<evidence type="ECO:0000256" key="2">
    <source>
        <dbReference type="ARBA" id="ARBA00022670"/>
    </source>
</evidence>
<feature type="domain" description="NlpC/P60" evidence="5">
    <location>
        <begin position="133"/>
        <end position="259"/>
    </location>
</feature>
<comment type="caution">
    <text evidence="6">The sequence shown here is derived from an EMBL/GenBank/DDBJ whole genome shotgun (WGS) entry which is preliminary data.</text>
</comment>
<name>A0A2V3PW48_9BACT</name>
<dbReference type="PANTHER" id="PTHR47053:SF1">
    <property type="entry name" value="MUREIN DD-ENDOPEPTIDASE MEPH-RELATED"/>
    <property type="match status" value="1"/>
</dbReference>
<dbReference type="RefSeq" id="WP_110308807.1">
    <property type="nucleotide sequence ID" value="NZ_QICL01000001.1"/>
</dbReference>